<accession>A0AAW2CL36</accession>
<dbReference type="AlphaFoldDB" id="A0AAW2CL36"/>
<dbReference type="Gene3D" id="3.30.420.10">
    <property type="entry name" value="Ribonuclease H-like superfamily/Ribonuclease H"/>
    <property type="match status" value="1"/>
</dbReference>
<dbReference type="InterPro" id="IPR044730">
    <property type="entry name" value="RNase_H-like_dom_plant"/>
</dbReference>
<dbReference type="InterPro" id="IPR002156">
    <property type="entry name" value="RNaseH_domain"/>
</dbReference>
<evidence type="ECO:0000313" key="3">
    <source>
        <dbReference type="Proteomes" id="UP001459277"/>
    </source>
</evidence>
<keyword evidence="3" id="KW-1185">Reference proteome</keyword>
<sequence>MQLLGAASIGVVVRDSTDEVLAAMSEIIPLPSSIVVLETLAARRAVVFLKELDLHSLIFEGDSKESILAIKNQSIHHPSVGHLIKDINLR</sequence>
<comment type="caution">
    <text evidence="2">The sequence shown here is derived from an EMBL/GenBank/DDBJ whole genome shotgun (WGS) entry which is preliminary data.</text>
</comment>
<proteinExistence type="predicted"/>
<feature type="domain" description="RNase H type-1" evidence="1">
    <location>
        <begin position="5"/>
        <end position="88"/>
    </location>
</feature>
<protein>
    <recommendedName>
        <fullName evidence="1">RNase H type-1 domain-containing protein</fullName>
    </recommendedName>
</protein>
<dbReference type="EMBL" id="JAZDWU010000007">
    <property type="protein sequence ID" value="KAK9997230.1"/>
    <property type="molecule type" value="Genomic_DNA"/>
</dbReference>
<evidence type="ECO:0000259" key="1">
    <source>
        <dbReference type="Pfam" id="PF13456"/>
    </source>
</evidence>
<feature type="non-terminal residue" evidence="2">
    <location>
        <position position="90"/>
    </location>
</feature>
<organism evidence="2 3">
    <name type="scientific">Lithocarpus litseifolius</name>
    <dbReference type="NCBI Taxonomy" id="425828"/>
    <lineage>
        <taxon>Eukaryota</taxon>
        <taxon>Viridiplantae</taxon>
        <taxon>Streptophyta</taxon>
        <taxon>Embryophyta</taxon>
        <taxon>Tracheophyta</taxon>
        <taxon>Spermatophyta</taxon>
        <taxon>Magnoliopsida</taxon>
        <taxon>eudicotyledons</taxon>
        <taxon>Gunneridae</taxon>
        <taxon>Pentapetalae</taxon>
        <taxon>rosids</taxon>
        <taxon>fabids</taxon>
        <taxon>Fagales</taxon>
        <taxon>Fagaceae</taxon>
        <taxon>Lithocarpus</taxon>
    </lineage>
</organism>
<evidence type="ECO:0000313" key="2">
    <source>
        <dbReference type="EMBL" id="KAK9997230.1"/>
    </source>
</evidence>
<dbReference type="CDD" id="cd06222">
    <property type="entry name" value="RNase_H_like"/>
    <property type="match status" value="1"/>
</dbReference>
<gene>
    <name evidence="2" type="ORF">SO802_021916</name>
</gene>
<dbReference type="GO" id="GO:0003676">
    <property type="term" value="F:nucleic acid binding"/>
    <property type="evidence" value="ECO:0007669"/>
    <property type="project" value="InterPro"/>
</dbReference>
<dbReference type="GO" id="GO:0004523">
    <property type="term" value="F:RNA-DNA hybrid ribonuclease activity"/>
    <property type="evidence" value="ECO:0007669"/>
    <property type="project" value="InterPro"/>
</dbReference>
<dbReference type="InterPro" id="IPR036397">
    <property type="entry name" value="RNaseH_sf"/>
</dbReference>
<reference evidence="2 3" key="1">
    <citation type="submission" date="2024-01" db="EMBL/GenBank/DDBJ databases">
        <title>A telomere-to-telomere, gap-free genome of sweet tea (Lithocarpus litseifolius).</title>
        <authorList>
            <person name="Zhou J."/>
        </authorList>
    </citation>
    <scope>NUCLEOTIDE SEQUENCE [LARGE SCALE GENOMIC DNA]</scope>
    <source>
        <strain evidence="2">Zhou-2022a</strain>
        <tissue evidence="2">Leaf</tissue>
    </source>
</reference>
<dbReference type="Pfam" id="PF13456">
    <property type="entry name" value="RVT_3"/>
    <property type="match status" value="1"/>
</dbReference>
<dbReference type="Proteomes" id="UP001459277">
    <property type="component" value="Unassembled WGS sequence"/>
</dbReference>
<name>A0AAW2CL36_9ROSI</name>